<dbReference type="AlphaFoldDB" id="A0A3S4T876"/>
<keyword evidence="6" id="KW-1185">Reference proteome</keyword>
<gene>
    <name evidence="5" type="primary">pnbA_2</name>
    <name evidence="5" type="ORF">NCTC10437_01798</name>
</gene>
<evidence type="ECO:0000259" key="4">
    <source>
        <dbReference type="Pfam" id="PF00135"/>
    </source>
</evidence>
<reference evidence="5 6" key="1">
    <citation type="submission" date="2018-12" db="EMBL/GenBank/DDBJ databases">
        <authorList>
            <consortium name="Pathogen Informatics"/>
        </authorList>
    </citation>
    <scope>NUCLEOTIDE SEQUENCE [LARGE SCALE GENOMIC DNA]</scope>
    <source>
        <strain evidence="5 6">NCTC10437</strain>
    </source>
</reference>
<dbReference type="KEGG" id="mauu:NCTC10437_01798"/>
<evidence type="ECO:0000313" key="6">
    <source>
        <dbReference type="Proteomes" id="UP000279306"/>
    </source>
</evidence>
<dbReference type="InterPro" id="IPR002018">
    <property type="entry name" value="CarbesteraseB"/>
</dbReference>
<dbReference type="Gene3D" id="3.40.50.1820">
    <property type="entry name" value="alpha/beta hydrolase"/>
    <property type="match status" value="1"/>
</dbReference>
<name>A0A3S4T876_MYCAU</name>
<evidence type="ECO:0000313" key="5">
    <source>
        <dbReference type="EMBL" id="VEG53103.1"/>
    </source>
</evidence>
<dbReference type="PROSITE" id="PS00941">
    <property type="entry name" value="CARBOXYLESTERASE_B_2"/>
    <property type="match status" value="1"/>
</dbReference>
<comment type="similarity">
    <text evidence="1 3">Belongs to the type-B carboxylesterase/lipase family.</text>
</comment>
<keyword evidence="2 3" id="KW-0378">Hydrolase</keyword>
<dbReference type="Proteomes" id="UP000279306">
    <property type="component" value="Chromosome"/>
</dbReference>
<dbReference type="InterPro" id="IPR050654">
    <property type="entry name" value="AChE-related_enzymes"/>
</dbReference>
<proteinExistence type="inferred from homology"/>
<dbReference type="InterPro" id="IPR019826">
    <property type="entry name" value="Carboxylesterase_B_AS"/>
</dbReference>
<evidence type="ECO:0000256" key="2">
    <source>
        <dbReference type="ARBA" id="ARBA00022801"/>
    </source>
</evidence>
<dbReference type="EMBL" id="LR134356">
    <property type="protein sequence ID" value="VEG53103.1"/>
    <property type="molecule type" value="Genomic_DNA"/>
</dbReference>
<dbReference type="PROSITE" id="PS00122">
    <property type="entry name" value="CARBOXYLESTERASE_B_1"/>
    <property type="match status" value="1"/>
</dbReference>
<dbReference type="OrthoDB" id="3199405at2"/>
<dbReference type="EC" id="3.1.1.-" evidence="3"/>
<dbReference type="PANTHER" id="PTHR43918">
    <property type="entry name" value="ACETYLCHOLINESTERASE"/>
    <property type="match status" value="1"/>
</dbReference>
<dbReference type="Pfam" id="PF00135">
    <property type="entry name" value="COesterase"/>
    <property type="match status" value="1"/>
</dbReference>
<feature type="domain" description="Carboxylesterase type B" evidence="4">
    <location>
        <begin position="4"/>
        <end position="441"/>
    </location>
</feature>
<accession>A0A3S4T876</accession>
<sequence length="479" mass="50934">MTAVAHTSYGALCGDATGDVVVFRGVPYAAPPTDERRWRPPQPMAGWAGVRDALAFGPIAPQDISAGRLAKRGLTMSEDCLTLNIWTPAADDNRRPVLVFLHGGGQTQGHGSAPLLDGSRLARRGDIVVVTVNFRLGVLGALYAPGLHGADSTNLTLRDQRHALQWVRGEIAAFGGDPGAVTVVGQSSGAIAITALLAGGCNLFDRVILQSGGLERVRSTEAAAAVAGQLVSTGAFARDDEPDVAEILAAQRGIDTGFVPPQGPFHPCVDGDVIAEHPLVVARTRDMPAIPILAGTTRDEWRIFDAALDEGIFTEQYVRDRAHALAGDGHDAGAVVETYRADHRTLRDVASAMVTDYHFTAPTEQFVRAHAERGSAVFRYELQWPSPRAGLGACHDSCLPLLFGNLDAAPALAGDGDAARHMSDGLQGLWLDFVRGGEPWEHYDGVGGSTMLLGPEIGIARGHRMEQLAIWEKRYPAYG</sequence>
<dbReference type="STRING" id="1791.GCA_001049355_04728"/>
<protein>
    <recommendedName>
        <fullName evidence="3">Carboxylic ester hydrolase</fullName>
        <ecNumber evidence="3">3.1.1.-</ecNumber>
    </recommendedName>
</protein>
<evidence type="ECO:0000256" key="3">
    <source>
        <dbReference type="RuleBase" id="RU361235"/>
    </source>
</evidence>
<organism evidence="5 6">
    <name type="scientific">Mycolicibacterium aurum</name>
    <name type="common">Mycobacterium aurum</name>
    <dbReference type="NCBI Taxonomy" id="1791"/>
    <lineage>
        <taxon>Bacteria</taxon>
        <taxon>Bacillati</taxon>
        <taxon>Actinomycetota</taxon>
        <taxon>Actinomycetes</taxon>
        <taxon>Mycobacteriales</taxon>
        <taxon>Mycobacteriaceae</taxon>
        <taxon>Mycolicibacterium</taxon>
    </lineage>
</organism>
<evidence type="ECO:0000256" key="1">
    <source>
        <dbReference type="ARBA" id="ARBA00005964"/>
    </source>
</evidence>
<dbReference type="PANTHER" id="PTHR43918:SF4">
    <property type="entry name" value="CARBOXYLIC ESTER HYDROLASE"/>
    <property type="match status" value="1"/>
</dbReference>
<dbReference type="RefSeq" id="WP_048634573.1">
    <property type="nucleotide sequence ID" value="NZ_CVQQ01000021.1"/>
</dbReference>
<dbReference type="GO" id="GO:0052689">
    <property type="term" value="F:carboxylic ester hydrolase activity"/>
    <property type="evidence" value="ECO:0007669"/>
    <property type="project" value="TreeGrafter"/>
</dbReference>
<dbReference type="SUPFAM" id="SSF53474">
    <property type="entry name" value="alpha/beta-Hydrolases"/>
    <property type="match status" value="1"/>
</dbReference>
<dbReference type="InterPro" id="IPR019819">
    <property type="entry name" value="Carboxylesterase_B_CS"/>
</dbReference>
<dbReference type="InterPro" id="IPR029058">
    <property type="entry name" value="AB_hydrolase_fold"/>
</dbReference>